<dbReference type="EMBL" id="JBHSOA010000014">
    <property type="protein sequence ID" value="MFC5851752.1"/>
    <property type="molecule type" value="Genomic_DNA"/>
</dbReference>
<keyword evidence="1" id="KW-0134">Cell wall</keyword>
<feature type="compositionally biased region" description="Low complexity" evidence="5">
    <location>
        <begin position="221"/>
        <end position="238"/>
    </location>
</feature>
<keyword evidence="6" id="KW-1133">Transmembrane helix</keyword>
<dbReference type="RefSeq" id="WP_381360073.1">
    <property type="nucleotide sequence ID" value="NZ_JBHSOA010000014.1"/>
</dbReference>
<reference evidence="10" key="1">
    <citation type="journal article" date="2019" name="Int. J. Syst. Evol. Microbiol.">
        <title>The Global Catalogue of Microorganisms (GCM) 10K type strain sequencing project: providing services to taxonomists for standard genome sequencing and annotation.</title>
        <authorList>
            <consortium name="The Broad Institute Genomics Platform"/>
            <consortium name="The Broad Institute Genome Sequencing Center for Infectious Disease"/>
            <person name="Wu L."/>
            <person name="Ma J."/>
        </authorList>
    </citation>
    <scope>NUCLEOTIDE SEQUENCE [LARGE SCALE GENOMIC DNA]</scope>
    <source>
        <strain evidence="10">JCM 10411</strain>
    </source>
</reference>
<dbReference type="Proteomes" id="UP001596180">
    <property type="component" value="Unassembled WGS sequence"/>
</dbReference>
<evidence type="ECO:0000313" key="10">
    <source>
        <dbReference type="Proteomes" id="UP001596180"/>
    </source>
</evidence>
<feature type="region of interest" description="Disordered" evidence="5">
    <location>
        <begin position="221"/>
        <end position="264"/>
    </location>
</feature>
<proteinExistence type="predicted"/>
<evidence type="ECO:0000313" key="9">
    <source>
        <dbReference type="EMBL" id="MFC5851752.1"/>
    </source>
</evidence>
<organism evidence="9 10">
    <name type="scientific">Streptomyces chlorus</name>
    <dbReference type="NCBI Taxonomy" id="887452"/>
    <lineage>
        <taxon>Bacteria</taxon>
        <taxon>Bacillati</taxon>
        <taxon>Actinomycetota</taxon>
        <taxon>Actinomycetes</taxon>
        <taxon>Kitasatosporales</taxon>
        <taxon>Streptomycetaceae</taxon>
        <taxon>Streptomyces</taxon>
    </lineage>
</organism>
<keyword evidence="2" id="KW-0964">Secreted</keyword>
<evidence type="ECO:0000256" key="2">
    <source>
        <dbReference type="ARBA" id="ARBA00022525"/>
    </source>
</evidence>
<feature type="transmembrane region" description="Helical" evidence="6">
    <location>
        <begin position="274"/>
        <end position="293"/>
    </location>
</feature>
<evidence type="ECO:0000259" key="8">
    <source>
        <dbReference type="Pfam" id="PF20611"/>
    </source>
</evidence>
<comment type="caution">
    <text evidence="9">The sequence shown here is derived from an EMBL/GenBank/DDBJ whole genome shotgun (WGS) entry which is preliminary data.</text>
</comment>
<keyword evidence="6" id="KW-0812">Transmembrane</keyword>
<evidence type="ECO:0000256" key="3">
    <source>
        <dbReference type="ARBA" id="ARBA00022729"/>
    </source>
</evidence>
<evidence type="ECO:0000256" key="4">
    <source>
        <dbReference type="ARBA" id="ARBA00023088"/>
    </source>
</evidence>
<dbReference type="InterPro" id="IPR019931">
    <property type="entry name" value="LPXTG_anchor"/>
</dbReference>
<dbReference type="Pfam" id="PF00746">
    <property type="entry name" value="Gram_pos_anchor"/>
    <property type="match status" value="1"/>
</dbReference>
<sequence>MRTGKKFQNLPERRGLARTVLGGQSARNSFQMATALAVAGGIVGIPGSGPAAADPVSLTLRYTCSTRLIENLPVTVRIESDFPRSVAVGRPTPEFVVNAAVPVNADATKMLGKIGVKAVEGTVDAKASVAAPEGDVDVDFPGMVKADVPTSGSFHVKATGSAPALTFRQPGSAKITVGDLVAHLTPKDASGDVTFPGKIDARCAMDAGQKNILASFRITGADTTTGPSTSGSGTMGTTDRAASGTSETDETASGATATEQKGVLPQTGADVTPWLLVGAGLLLAAGTGAIFAVRRTRTADGASDTTESSAV</sequence>
<evidence type="ECO:0000256" key="1">
    <source>
        <dbReference type="ARBA" id="ARBA00022512"/>
    </source>
</evidence>
<dbReference type="Pfam" id="PF20611">
    <property type="entry name" value="DUF6801"/>
    <property type="match status" value="1"/>
</dbReference>
<evidence type="ECO:0000259" key="7">
    <source>
        <dbReference type="Pfam" id="PF00746"/>
    </source>
</evidence>
<evidence type="ECO:0000256" key="6">
    <source>
        <dbReference type="SAM" id="Phobius"/>
    </source>
</evidence>
<keyword evidence="4" id="KW-0572">Peptidoglycan-anchor</keyword>
<protein>
    <submittedName>
        <fullName evidence="9">DUF6801 domain-containing protein</fullName>
    </submittedName>
</protein>
<evidence type="ECO:0000256" key="5">
    <source>
        <dbReference type="SAM" id="MobiDB-lite"/>
    </source>
</evidence>
<keyword evidence="6" id="KW-0472">Membrane</keyword>
<feature type="compositionally biased region" description="Polar residues" evidence="5">
    <location>
        <begin position="243"/>
        <end position="259"/>
    </location>
</feature>
<dbReference type="InterPro" id="IPR046542">
    <property type="entry name" value="DUF6801"/>
</dbReference>
<feature type="domain" description="Gram-positive cocci surface proteins LPxTG" evidence="7">
    <location>
        <begin position="260"/>
        <end position="295"/>
    </location>
</feature>
<name>A0ABW1DSY7_9ACTN</name>
<feature type="domain" description="DUF6801" evidence="8">
    <location>
        <begin position="61"/>
        <end position="214"/>
    </location>
</feature>
<gene>
    <name evidence="9" type="ORF">ACFPZI_07875</name>
</gene>
<dbReference type="NCBIfam" id="TIGR01167">
    <property type="entry name" value="LPXTG_anchor"/>
    <property type="match status" value="1"/>
</dbReference>
<keyword evidence="10" id="KW-1185">Reference proteome</keyword>
<keyword evidence="3" id="KW-0732">Signal</keyword>
<accession>A0ABW1DSY7</accession>